<evidence type="ECO:0000313" key="2">
    <source>
        <dbReference type="Proteomes" id="UP001341840"/>
    </source>
</evidence>
<feature type="non-terminal residue" evidence="1">
    <location>
        <position position="1"/>
    </location>
</feature>
<sequence length="78" mass="8767">AEELGKPPLLEDKDVVTALLKRVRQQALKAKEIERGGRKSFKKTEWGAPVTNKEGATAAGKQGTMMAAKLWYGEWRRR</sequence>
<name>A0ABU6TXL6_9FABA</name>
<accession>A0ABU6TXL6</accession>
<evidence type="ECO:0008006" key="3">
    <source>
        <dbReference type="Google" id="ProtNLM"/>
    </source>
</evidence>
<dbReference type="EMBL" id="JASCZI010092687">
    <property type="protein sequence ID" value="MED6152666.1"/>
    <property type="molecule type" value="Genomic_DNA"/>
</dbReference>
<gene>
    <name evidence="1" type="ORF">PIB30_094232</name>
</gene>
<keyword evidence="2" id="KW-1185">Reference proteome</keyword>
<dbReference type="Proteomes" id="UP001341840">
    <property type="component" value="Unassembled WGS sequence"/>
</dbReference>
<organism evidence="1 2">
    <name type="scientific">Stylosanthes scabra</name>
    <dbReference type="NCBI Taxonomy" id="79078"/>
    <lineage>
        <taxon>Eukaryota</taxon>
        <taxon>Viridiplantae</taxon>
        <taxon>Streptophyta</taxon>
        <taxon>Embryophyta</taxon>
        <taxon>Tracheophyta</taxon>
        <taxon>Spermatophyta</taxon>
        <taxon>Magnoliopsida</taxon>
        <taxon>eudicotyledons</taxon>
        <taxon>Gunneridae</taxon>
        <taxon>Pentapetalae</taxon>
        <taxon>rosids</taxon>
        <taxon>fabids</taxon>
        <taxon>Fabales</taxon>
        <taxon>Fabaceae</taxon>
        <taxon>Papilionoideae</taxon>
        <taxon>50 kb inversion clade</taxon>
        <taxon>dalbergioids sensu lato</taxon>
        <taxon>Dalbergieae</taxon>
        <taxon>Pterocarpus clade</taxon>
        <taxon>Stylosanthes</taxon>
    </lineage>
</organism>
<evidence type="ECO:0000313" key="1">
    <source>
        <dbReference type="EMBL" id="MED6152666.1"/>
    </source>
</evidence>
<comment type="caution">
    <text evidence="1">The sequence shown here is derived from an EMBL/GenBank/DDBJ whole genome shotgun (WGS) entry which is preliminary data.</text>
</comment>
<proteinExistence type="predicted"/>
<protein>
    <recommendedName>
        <fullName evidence="3">RNA helicase</fullName>
    </recommendedName>
</protein>
<reference evidence="1 2" key="1">
    <citation type="journal article" date="2023" name="Plants (Basel)">
        <title>Bridging the Gap: Combining Genomics and Transcriptomics Approaches to Understand Stylosanthes scabra, an Orphan Legume from the Brazilian Caatinga.</title>
        <authorList>
            <person name="Ferreira-Neto J.R.C."/>
            <person name="da Silva M.D."/>
            <person name="Binneck E."/>
            <person name="de Melo N.F."/>
            <person name="da Silva R.H."/>
            <person name="de Melo A.L.T.M."/>
            <person name="Pandolfi V."/>
            <person name="Bustamante F.O."/>
            <person name="Brasileiro-Vidal A.C."/>
            <person name="Benko-Iseppon A.M."/>
        </authorList>
    </citation>
    <scope>NUCLEOTIDE SEQUENCE [LARGE SCALE GENOMIC DNA]</scope>
    <source>
        <tissue evidence="1">Leaves</tissue>
    </source>
</reference>